<organism evidence="2 3">
    <name type="scientific">Nocardioides conyzicola</name>
    <dbReference type="NCBI Taxonomy" id="1651781"/>
    <lineage>
        <taxon>Bacteria</taxon>
        <taxon>Bacillati</taxon>
        <taxon>Actinomycetota</taxon>
        <taxon>Actinomycetes</taxon>
        <taxon>Propionibacteriales</taxon>
        <taxon>Nocardioidaceae</taxon>
        <taxon>Nocardioides</taxon>
    </lineage>
</organism>
<dbReference type="InterPro" id="IPR017850">
    <property type="entry name" value="Alkaline_phosphatase_core_sf"/>
</dbReference>
<gene>
    <name evidence="2" type="ORF">GCM10023349_43840</name>
</gene>
<dbReference type="Gene3D" id="3.40.720.10">
    <property type="entry name" value="Alkaline Phosphatase, subunit A"/>
    <property type="match status" value="1"/>
</dbReference>
<reference evidence="3" key="1">
    <citation type="journal article" date="2019" name="Int. J. Syst. Evol. Microbiol.">
        <title>The Global Catalogue of Microorganisms (GCM) 10K type strain sequencing project: providing services to taxonomists for standard genome sequencing and annotation.</title>
        <authorList>
            <consortium name="The Broad Institute Genomics Platform"/>
            <consortium name="The Broad Institute Genome Sequencing Center for Infectious Disease"/>
            <person name="Wu L."/>
            <person name="Ma J."/>
        </authorList>
    </citation>
    <scope>NUCLEOTIDE SEQUENCE [LARGE SCALE GENOMIC DNA]</scope>
    <source>
        <strain evidence="3">JCM 18531</strain>
    </source>
</reference>
<dbReference type="InterPro" id="IPR008475">
    <property type="entry name" value="PLipase_C_C"/>
</dbReference>
<sequence length="298" mass="31248">MADLKDIEHLLIVIAEDVPVASVTALPELVTTCRNYHLTPDGEERAERVWPSFAVLLRDAGVTVHLRASMPDTLGDVTVIEGSAATVEAVLAGLGDLPPATLVAVALGGGDALPVAESWGPALGAPGTLLLHTPWTSRAWVSDEVCDHTSLIQLCERWTASHGHEARIWLTEWRRRVCGDLVGAVDLGEPVESTDTDGVPARPLPYAPSAEIGTRAGAAVLELTNAGASLGIHLRVEDGGRTTGVTVPASPAARPRTITVPVTTRDGRYDVTVTGPGGFARHLTGELTTSRALEGRLG</sequence>
<dbReference type="EMBL" id="BAABKM010000005">
    <property type="protein sequence ID" value="GAA4719037.1"/>
    <property type="molecule type" value="Genomic_DNA"/>
</dbReference>
<protein>
    <recommendedName>
        <fullName evidence="1">Bacterial phospholipase C C-terminal domain-containing protein</fullName>
    </recommendedName>
</protein>
<evidence type="ECO:0000313" key="3">
    <source>
        <dbReference type="Proteomes" id="UP001499974"/>
    </source>
</evidence>
<name>A0ABP8Y018_9ACTN</name>
<dbReference type="RefSeq" id="WP_345523851.1">
    <property type="nucleotide sequence ID" value="NZ_BAABKM010000005.1"/>
</dbReference>
<proteinExistence type="predicted"/>
<keyword evidence="3" id="KW-1185">Reference proteome</keyword>
<dbReference type="Proteomes" id="UP001499974">
    <property type="component" value="Unassembled WGS sequence"/>
</dbReference>
<feature type="domain" description="Bacterial phospholipase C C-terminal" evidence="1">
    <location>
        <begin position="200"/>
        <end position="285"/>
    </location>
</feature>
<dbReference type="Pfam" id="PF05506">
    <property type="entry name" value="PLipase_C_C"/>
    <property type="match status" value="1"/>
</dbReference>
<accession>A0ABP8Y018</accession>
<comment type="caution">
    <text evidence="2">The sequence shown here is derived from an EMBL/GenBank/DDBJ whole genome shotgun (WGS) entry which is preliminary data.</text>
</comment>
<evidence type="ECO:0000313" key="2">
    <source>
        <dbReference type="EMBL" id="GAA4719037.1"/>
    </source>
</evidence>
<evidence type="ECO:0000259" key="1">
    <source>
        <dbReference type="Pfam" id="PF05506"/>
    </source>
</evidence>